<dbReference type="AlphaFoldDB" id="A0A0C3P7L8"/>
<reference evidence="2" key="2">
    <citation type="submission" date="2015-01" db="EMBL/GenBank/DDBJ databases">
        <title>Evolutionary Origins and Diversification of the Mycorrhizal Mutualists.</title>
        <authorList>
            <consortium name="DOE Joint Genome Institute"/>
            <consortium name="Mycorrhizal Genomics Consortium"/>
            <person name="Kohler A."/>
            <person name="Kuo A."/>
            <person name="Nagy L.G."/>
            <person name="Floudas D."/>
            <person name="Copeland A."/>
            <person name="Barry K.W."/>
            <person name="Cichocki N."/>
            <person name="Veneault-Fourrey C."/>
            <person name="LaButti K."/>
            <person name="Lindquist E.A."/>
            <person name="Lipzen A."/>
            <person name="Lundell T."/>
            <person name="Morin E."/>
            <person name="Murat C."/>
            <person name="Riley R."/>
            <person name="Ohm R."/>
            <person name="Sun H."/>
            <person name="Tunlid A."/>
            <person name="Henrissat B."/>
            <person name="Grigoriev I.V."/>
            <person name="Hibbett D.S."/>
            <person name="Martin F."/>
        </authorList>
    </citation>
    <scope>NUCLEOTIDE SEQUENCE [LARGE SCALE GENOMIC DNA]</scope>
    <source>
        <strain evidence="2">Marx 270</strain>
    </source>
</reference>
<dbReference type="InterPro" id="IPR015422">
    <property type="entry name" value="PyrdxlP-dep_Trfase_small"/>
</dbReference>
<dbReference type="PANTHER" id="PTHR42699:SF1">
    <property type="entry name" value="CYSTATHIONINE GAMMA-SYNTHASE-RELATED"/>
    <property type="match status" value="1"/>
</dbReference>
<accession>A0A0C3P7L8</accession>
<dbReference type="InParanoid" id="A0A0C3P7L8"/>
<dbReference type="OrthoDB" id="10047078at2759"/>
<proteinExistence type="predicted"/>
<dbReference type="Proteomes" id="UP000054217">
    <property type="component" value="Unassembled WGS sequence"/>
</dbReference>
<dbReference type="HOGENOM" id="CLU_011302_0_1_1"/>
<organism evidence="1 2">
    <name type="scientific">Pisolithus tinctorius Marx 270</name>
    <dbReference type="NCBI Taxonomy" id="870435"/>
    <lineage>
        <taxon>Eukaryota</taxon>
        <taxon>Fungi</taxon>
        <taxon>Dikarya</taxon>
        <taxon>Basidiomycota</taxon>
        <taxon>Agaricomycotina</taxon>
        <taxon>Agaricomycetes</taxon>
        <taxon>Agaricomycetidae</taxon>
        <taxon>Boletales</taxon>
        <taxon>Sclerodermatineae</taxon>
        <taxon>Pisolithaceae</taxon>
        <taxon>Pisolithus</taxon>
    </lineage>
</organism>
<evidence type="ECO:0000313" key="2">
    <source>
        <dbReference type="Proteomes" id="UP000054217"/>
    </source>
</evidence>
<dbReference type="STRING" id="870435.A0A0C3P7L8"/>
<name>A0A0C3P7L8_PISTI</name>
<dbReference type="Gene3D" id="3.90.1150.10">
    <property type="entry name" value="Aspartate Aminotransferase, domain 1"/>
    <property type="match status" value="1"/>
</dbReference>
<dbReference type="InterPro" id="IPR015424">
    <property type="entry name" value="PyrdxlP-dep_Trfase"/>
</dbReference>
<gene>
    <name evidence="1" type="ORF">M404DRAFT_26951</name>
</gene>
<protein>
    <submittedName>
        <fullName evidence="1">Uncharacterized protein</fullName>
    </submittedName>
</protein>
<dbReference type="PANTHER" id="PTHR42699">
    <property type="match status" value="1"/>
</dbReference>
<evidence type="ECO:0000313" key="1">
    <source>
        <dbReference type="EMBL" id="KIO03651.1"/>
    </source>
</evidence>
<keyword evidence="2" id="KW-1185">Reference proteome</keyword>
<dbReference type="GO" id="GO:0003962">
    <property type="term" value="F:cystathionine gamma-synthase activity"/>
    <property type="evidence" value="ECO:0007669"/>
    <property type="project" value="TreeGrafter"/>
</dbReference>
<reference evidence="1 2" key="1">
    <citation type="submission" date="2014-04" db="EMBL/GenBank/DDBJ databases">
        <authorList>
            <consortium name="DOE Joint Genome Institute"/>
            <person name="Kuo A."/>
            <person name="Kohler A."/>
            <person name="Costa M.D."/>
            <person name="Nagy L.G."/>
            <person name="Floudas D."/>
            <person name="Copeland A."/>
            <person name="Barry K.W."/>
            <person name="Cichocki N."/>
            <person name="Veneault-Fourrey C."/>
            <person name="LaButti K."/>
            <person name="Lindquist E.A."/>
            <person name="Lipzen A."/>
            <person name="Lundell T."/>
            <person name="Morin E."/>
            <person name="Murat C."/>
            <person name="Sun H."/>
            <person name="Tunlid A."/>
            <person name="Henrissat B."/>
            <person name="Grigoriev I.V."/>
            <person name="Hibbett D.S."/>
            <person name="Martin F."/>
            <person name="Nordberg H.P."/>
            <person name="Cantor M.N."/>
            <person name="Hua S.X."/>
        </authorList>
    </citation>
    <scope>NUCLEOTIDE SEQUENCE [LARGE SCALE GENOMIC DNA]</scope>
    <source>
        <strain evidence="1 2">Marx 270</strain>
    </source>
</reference>
<sequence length="423" mass="47023">MGRNLFTIKASDLRIVHDAIDPMEDPLSTSRVTLCLPVVLQSVPPSCAEAFVLFFHADIYKAARKFWEHCGLGISSQYAERCPSILGISGFPKVEVSEFFRVCGKTDLTPKSLDVSEIPLMTGADAKDAFRQRIANYFVRDESPAGAPTNISMDDVFLFSCGMPALWNVRQLSHRALLGKAFYLDIDDLDATLERKVAENPSTPPILVLHTECSSKPLLFTVNIPRLGALADKYDFLVVFDESAGTFANPFKILGQISIVLDGSSFPRSLVINPRMIYHALLREHLASTFEDTYFTSDATVMDRTSRDFFELMHIVNANTGYICEFLRVHSIEGGASESEGAVTKQVWYPKYITPENYQSLSSGLPNAELVHENRGYGDLFSLMLTSLEASRAFYDALEVAKGRSLLSNQAESRFGDSARYDP</sequence>
<dbReference type="EMBL" id="KN831975">
    <property type="protein sequence ID" value="KIO03651.1"/>
    <property type="molecule type" value="Genomic_DNA"/>
</dbReference>
<dbReference type="SUPFAM" id="SSF53383">
    <property type="entry name" value="PLP-dependent transferases"/>
    <property type="match status" value="1"/>
</dbReference>
<dbReference type="GO" id="GO:0019346">
    <property type="term" value="P:transsulfuration"/>
    <property type="evidence" value="ECO:0007669"/>
    <property type="project" value="TreeGrafter"/>
</dbReference>
<dbReference type="InterPro" id="IPR051750">
    <property type="entry name" value="Trans-sulfuration_enzymes"/>
</dbReference>